<keyword evidence="4 7" id="KW-1133">Transmembrane helix</keyword>
<evidence type="ECO:0000256" key="2">
    <source>
        <dbReference type="ARBA" id="ARBA00010992"/>
    </source>
</evidence>
<evidence type="ECO:0000259" key="8">
    <source>
        <dbReference type="PROSITE" id="PS50850"/>
    </source>
</evidence>
<proteinExistence type="inferred from homology"/>
<sequence>MSASSSRHTMESIQDQMSSKALKTSTVIEVETEPSIRSQNSAHDAIKDETYLQAIRSHPGAFMWCLYMVWVMLSSNYINTAGGSVLGIPRFRKDFGSPYEDDYVLPAAWQSAYFGAPSAAGVLGAMGSATIADQLGRKPVLGLGFLIKAISTTLQVTATTNPVFFGAMVLNGVSSGTLTTMAFTYIGEVSPTALRGILSAGTPIAICFGGLCAAILTNYAGTQDSRWAYRTGFVSEYGFVVVSAVILPFMPESPWFLVGRGKSKQALRMLQKLSYSEIDAEAEVKSIVNTLEKSKQETSGASYVDCFRRSNLRRTIISVAPSSIQALSGVAFVASYSTYYQQLAGFSTQMSFRLFITQQILSIFGNFCSWFLIDRAGRRGLTLWGVALLTVILLITGALAVVATPGMIKGTVALLLLYCYLYNATIGATAFTVMTETATPRLRAKTASLAFVFQSALFTMWGFVLPYLFNPDKANLGAKVTFIFGGLSVLCLVYLWFCQPETTGLSYEELDELFINRVPTRKFKDYRKRTTGPA</sequence>
<feature type="transmembrane region" description="Helical" evidence="7">
    <location>
        <begin position="140"/>
        <end position="158"/>
    </location>
</feature>
<dbReference type="GO" id="GO:0005351">
    <property type="term" value="F:carbohydrate:proton symporter activity"/>
    <property type="evidence" value="ECO:0007669"/>
    <property type="project" value="TreeGrafter"/>
</dbReference>
<feature type="transmembrane region" description="Helical" evidence="7">
    <location>
        <begin position="108"/>
        <end position="128"/>
    </location>
</feature>
<evidence type="ECO:0000313" key="9">
    <source>
        <dbReference type="EMBL" id="KAK5057537.1"/>
    </source>
</evidence>
<protein>
    <recommendedName>
        <fullName evidence="8">Major facilitator superfamily (MFS) profile domain-containing protein</fullName>
    </recommendedName>
</protein>
<dbReference type="Proteomes" id="UP001358417">
    <property type="component" value="Unassembled WGS sequence"/>
</dbReference>
<dbReference type="InterPro" id="IPR020846">
    <property type="entry name" value="MFS_dom"/>
</dbReference>
<feature type="transmembrane region" description="Helical" evidence="7">
    <location>
        <begin position="237"/>
        <end position="258"/>
    </location>
</feature>
<dbReference type="InterPro" id="IPR050360">
    <property type="entry name" value="MFS_Sugar_Transporters"/>
</dbReference>
<name>A0AAV9NGR9_9EURO</name>
<feature type="transmembrane region" description="Helical" evidence="7">
    <location>
        <begin position="380"/>
        <end position="403"/>
    </location>
</feature>
<dbReference type="Pfam" id="PF00083">
    <property type="entry name" value="Sugar_tr"/>
    <property type="match status" value="1"/>
</dbReference>
<dbReference type="InterPro" id="IPR005829">
    <property type="entry name" value="Sugar_transporter_CS"/>
</dbReference>
<evidence type="ECO:0000256" key="3">
    <source>
        <dbReference type="ARBA" id="ARBA00022692"/>
    </source>
</evidence>
<feature type="transmembrane region" description="Helical" evidence="7">
    <location>
        <begin position="415"/>
        <end position="435"/>
    </location>
</feature>
<comment type="caution">
    <text evidence="9">The sequence shown here is derived from an EMBL/GenBank/DDBJ whole genome shotgun (WGS) entry which is preliminary data.</text>
</comment>
<evidence type="ECO:0000256" key="6">
    <source>
        <dbReference type="SAM" id="MobiDB-lite"/>
    </source>
</evidence>
<evidence type="ECO:0000256" key="4">
    <source>
        <dbReference type="ARBA" id="ARBA00022989"/>
    </source>
</evidence>
<dbReference type="GO" id="GO:0016020">
    <property type="term" value="C:membrane"/>
    <property type="evidence" value="ECO:0007669"/>
    <property type="project" value="UniProtKB-SubCell"/>
</dbReference>
<evidence type="ECO:0000256" key="7">
    <source>
        <dbReference type="SAM" id="Phobius"/>
    </source>
</evidence>
<dbReference type="PROSITE" id="PS00216">
    <property type="entry name" value="SUGAR_TRANSPORT_1"/>
    <property type="match status" value="1"/>
</dbReference>
<evidence type="ECO:0000256" key="5">
    <source>
        <dbReference type="ARBA" id="ARBA00023136"/>
    </source>
</evidence>
<organism evidence="9 10">
    <name type="scientific">Exophiala bonariae</name>
    <dbReference type="NCBI Taxonomy" id="1690606"/>
    <lineage>
        <taxon>Eukaryota</taxon>
        <taxon>Fungi</taxon>
        <taxon>Dikarya</taxon>
        <taxon>Ascomycota</taxon>
        <taxon>Pezizomycotina</taxon>
        <taxon>Eurotiomycetes</taxon>
        <taxon>Chaetothyriomycetidae</taxon>
        <taxon>Chaetothyriales</taxon>
        <taxon>Herpotrichiellaceae</taxon>
        <taxon>Exophiala</taxon>
    </lineage>
</organism>
<dbReference type="PROSITE" id="PS50850">
    <property type="entry name" value="MFS"/>
    <property type="match status" value="1"/>
</dbReference>
<feature type="domain" description="Major facilitator superfamily (MFS) profile" evidence="8">
    <location>
        <begin position="62"/>
        <end position="503"/>
    </location>
</feature>
<feature type="transmembrane region" description="Helical" evidence="7">
    <location>
        <begin position="352"/>
        <end position="373"/>
    </location>
</feature>
<dbReference type="FunFam" id="1.20.1250.20:FF:000078">
    <property type="entry name" value="MFS maltose transporter, putative"/>
    <property type="match status" value="1"/>
</dbReference>
<dbReference type="PROSITE" id="PS00217">
    <property type="entry name" value="SUGAR_TRANSPORT_2"/>
    <property type="match status" value="1"/>
</dbReference>
<feature type="transmembrane region" description="Helical" evidence="7">
    <location>
        <begin position="480"/>
        <end position="497"/>
    </location>
</feature>
<gene>
    <name evidence="9" type="ORF">LTR84_011537</name>
</gene>
<dbReference type="InterPro" id="IPR005828">
    <property type="entry name" value="MFS_sugar_transport-like"/>
</dbReference>
<feature type="transmembrane region" description="Helical" evidence="7">
    <location>
        <begin position="447"/>
        <end position="468"/>
    </location>
</feature>
<dbReference type="EMBL" id="JAVRRD010000006">
    <property type="protein sequence ID" value="KAK5057537.1"/>
    <property type="molecule type" value="Genomic_DNA"/>
</dbReference>
<feature type="transmembrane region" description="Helical" evidence="7">
    <location>
        <begin position="316"/>
        <end position="340"/>
    </location>
</feature>
<comment type="similarity">
    <text evidence="2">Belongs to the major facilitator superfamily. Sugar transporter (TC 2.A.1.1) family.</text>
</comment>
<keyword evidence="3 7" id="KW-0812">Transmembrane</keyword>
<reference evidence="9 10" key="1">
    <citation type="submission" date="2023-08" db="EMBL/GenBank/DDBJ databases">
        <title>Black Yeasts Isolated from many extreme environments.</title>
        <authorList>
            <person name="Coleine C."/>
            <person name="Stajich J.E."/>
            <person name="Selbmann L."/>
        </authorList>
    </citation>
    <scope>NUCLEOTIDE SEQUENCE [LARGE SCALE GENOMIC DNA]</scope>
    <source>
        <strain evidence="9 10">CCFEE 5792</strain>
    </source>
</reference>
<dbReference type="Gene3D" id="1.20.1250.20">
    <property type="entry name" value="MFS general substrate transporter like domains"/>
    <property type="match status" value="1"/>
</dbReference>
<feature type="transmembrane region" description="Helical" evidence="7">
    <location>
        <begin position="164"/>
        <end position="185"/>
    </location>
</feature>
<keyword evidence="10" id="KW-1185">Reference proteome</keyword>
<feature type="region of interest" description="Disordered" evidence="6">
    <location>
        <begin position="1"/>
        <end position="20"/>
    </location>
</feature>
<dbReference type="RefSeq" id="XP_064708655.1">
    <property type="nucleotide sequence ID" value="XM_064855066.1"/>
</dbReference>
<dbReference type="InterPro" id="IPR036259">
    <property type="entry name" value="MFS_trans_sf"/>
</dbReference>
<accession>A0AAV9NGR9</accession>
<dbReference type="PANTHER" id="PTHR48022:SF22">
    <property type="entry name" value="MAJOR FACILITATOR SUPERFAMILY (MFS) PROFILE DOMAIN-CONTAINING PROTEIN"/>
    <property type="match status" value="1"/>
</dbReference>
<dbReference type="SUPFAM" id="SSF103473">
    <property type="entry name" value="MFS general substrate transporter"/>
    <property type="match status" value="1"/>
</dbReference>
<evidence type="ECO:0000256" key="1">
    <source>
        <dbReference type="ARBA" id="ARBA00004141"/>
    </source>
</evidence>
<comment type="subcellular location">
    <subcellularLocation>
        <location evidence="1">Membrane</location>
        <topology evidence="1">Multi-pass membrane protein</topology>
    </subcellularLocation>
</comment>
<dbReference type="AlphaFoldDB" id="A0AAV9NGR9"/>
<feature type="transmembrane region" description="Helical" evidence="7">
    <location>
        <begin position="61"/>
        <end position="88"/>
    </location>
</feature>
<dbReference type="GeneID" id="89979687"/>
<dbReference type="PANTHER" id="PTHR48022">
    <property type="entry name" value="PLASTIDIC GLUCOSE TRANSPORTER 4"/>
    <property type="match status" value="1"/>
</dbReference>
<evidence type="ECO:0000313" key="10">
    <source>
        <dbReference type="Proteomes" id="UP001358417"/>
    </source>
</evidence>
<keyword evidence="5 7" id="KW-0472">Membrane</keyword>
<feature type="transmembrane region" description="Helical" evidence="7">
    <location>
        <begin position="197"/>
        <end position="217"/>
    </location>
</feature>